<feature type="domain" description="Calx-beta" evidence="5">
    <location>
        <begin position="262"/>
        <end position="361"/>
    </location>
</feature>
<evidence type="ECO:0000256" key="4">
    <source>
        <dbReference type="ARBA" id="ARBA00023065"/>
    </source>
</evidence>
<keyword evidence="2" id="KW-0677">Repeat</keyword>
<evidence type="ECO:0000256" key="2">
    <source>
        <dbReference type="ARBA" id="ARBA00022737"/>
    </source>
</evidence>
<feature type="domain" description="Calx-beta" evidence="5">
    <location>
        <begin position="39"/>
        <end position="135"/>
    </location>
</feature>
<keyword evidence="4" id="KW-0813">Transport</keyword>
<evidence type="ECO:0000313" key="6">
    <source>
        <dbReference type="EMBL" id="GAA5531565.1"/>
    </source>
</evidence>
<evidence type="ECO:0000313" key="7">
    <source>
        <dbReference type="Proteomes" id="UP001428290"/>
    </source>
</evidence>
<accession>A0ABP9XAK7</accession>
<dbReference type="PANTHER" id="PTHR11878">
    <property type="entry name" value="SODIUM/CALCIUM EXCHANGER"/>
    <property type="match status" value="1"/>
</dbReference>
<dbReference type="SUPFAM" id="SSF141072">
    <property type="entry name" value="CalX-like"/>
    <property type="match status" value="5"/>
</dbReference>
<sequence>MPISDNILKQPTAYLGLRLGKPQADDPSVPIVVGKLRSMAVVVQDNDRVGLLDSSFTVGEHEGSTPITVTLDRAYSAPISVTYALSSGTALLGSDLPAITGTLIFAPGQTSAVMTIPISDDSELEGDEFVTIFLDDVTDSIDQPTPAGQIIILDDDTLHISPASQIYYEGRAFNSGDPARVYIDLLHPVATDVRFRCTTISESAGTDDFVYRYTLMTIPAGATRATCSVEMVNDAFIEPTETFKIAIVEPVNIGIHPETSSSQVTITDDDLPFTPNLASELLFVNESDGQLAVNVYSSSSVAETRTVQYRTMDGVARSGSDYQATTGTLVFAPFETTATFTVPVMQDFTSEDIEDFRVELFNPSIGLLTAPSRARVYIAANDRMSFDTEEARLREFQGLASTNLLLGSPITEALTIHYRTLDGTAQAGSDYQPISTTVILPAMGASDYITVPINLDTDLAELDETFTLEATAIMHGTAVTATQTFTIVNALQGIQPKVDTANYYDVFDAASASPPATAWIEGTDRVTGVSDENNRAISFPFTIPFYGSNFTTATVSLHGNLRVGGGTLPAENQSLSWLGLASQGVIAPLWDDMNSGDVYTATGGMAPNRFFAIEWRDLRPRLGDYEDSQTFEVVFHEDGRINFNYQTLTGLFASGMGATIGLTHPVQDAWLEYSQNTAVITAPMTILLQPKHLSIPDPTPTPTIGATATATAGPSATPTVVPSETPTVTATAVPSETPTVVPTATPIVIPTVSFEAAAATILESTSSSTVTLIVNPAVDYPITIDLSATDGTATGDDYLLEQAQIIVPANTVEYVVPITILDDTVSEGMETFTVDLSSEMAAIVEPSEITITISDDEPKVAFAPTVESNGNYHPRGLATGDFNRDGIPDAAVVNWFGYSISILLGNADGSFQAATTLSDPNNPSAVLAVDVDTDGDLDLVAGHEGTQSFRIFINNGGGSFPTSTSSALPFNALAVASGDFNRDGRMDLVFGNRYGATVKVYLNAGGGSFTGQTELPITSYADIRQLSVGDINRDGNLDLVAMSPSGNQVGYTYGNGTGGFGATTILAPETEPRAALLSDVTHDGRLDLIVAHGQSPALLIFPGTSSGLSATPTTITVANGGQALATADLNRDGWVDIVLGHGVIPGTNAVTVVLGSASGWAAPLSFSVGSNPIAVTTLDLGRDGTLDILTANFTSNTLSSLKQ</sequence>
<dbReference type="EMBL" id="BAABRU010000064">
    <property type="protein sequence ID" value="GAA5531565.1"/>
    <property type="molecule type" value="Genomic_DNA"/>
</dbReference>
<proteinExistence type="predicted"/>
<dbReference type="InterPro" id="IPR013517">
    <property type="entry name" value="FG-GAP"/>
</dbReference>
<keyword evidence="3" id="KW-0106">Calcium</keyword>
<dbReference type="InterPro" id="IPR003644">
    <property type="entry name" value="Calx_beta"/>
</dbReference>
<feature type="domain" description="Calx-beta" evidence="5">
    <location>
        <begin position="374"/>
        <end position="471"/>
    </location>
</feature>
<evidence type="ECO:0000256" key="3">
    <source>
        <dbReference type="ARBA" id="ARBA00022837"/>
    </source>
</evidence>
<reference evidence="6 7" key="1">
    <citation type="submission" date="2024-02" db="EMBL/GenBank/DDBJ databases">
        <title>Herpetosiphon gulosus NBRC 112829.</title>
        <authorList>
            <person name="Ichikawa N."/>
            <person name="Katano-Makiyama Y."/>
            <person name="Hidaka K."/>
        </authorList>
    </citation>
    <scope>NUCLEOTIDE SEQUENCE [LARGE SCALE GENOMIC DNA]</scope>
    <source>
        <strain evidence="6 7">NBRC 112829</strain>
    </source>
</reference>
<protein>
    <recommendedName>
        <fullName evidence="5">Calx-beta domain-containing protein</fullName>
    </recommendedName>
</protein>
<name>A0ABP9XAK7_9CHLR</name>
<keyword evidence="4" id="KW-0406">Ion transport</keyword>
<dbReference type="SMART" id="SM00237">
    <property type="entry name" value="Calx_beta"/>
    <property type="match status" value="4"/>
</dbReference>
<dbReference type="Gene3D" id="2.130.10.130">
    <property type="entry name" value="Integrin alpha, N-terminal"/>
    <property type="match status" value="3"/>
</dbReference>
<evidence type="ECO:0000259" key="5">
    <source>
        <dbReference type="SMART" id="SM00237"/>
    </source>
</evidence>
<dbReference type="InterPro" id="IPR038081">
    <property type="entry name" value="CalX-like_sf"/>
</dbReference>
<feature type="domain" description="Calx-beta" evidence="5">
    <location>
        <begin position="739"/>
        <end position="837"/>
    </location>
</feature>
<dbReference type="Proteomes" id="UP001428290">
    <property type="component" value="Unassembled WGS sequence"/>
</dbReference>
<keyword evidence="1" id="KW-0732">Signal</keyword>
<dbReference type="Pfam" id="PF03160">
    <property type="entry name" value="Calx-beta"/>
    <property type="match status" value="5"/>
</dbReference>
<organism evidence="6 7">
    <name type="scientific">Herpetosiphon gulosus</name>
    <dbReference type="NCBI Taxonomy" id="1973496"/>
    <lineage>
        <taxon>Bacteria</taxon>
        <taxon>Bacillati</taxon>
        <taxon>Chloroflexota</taxon>
        <taxon>Chloroflexia</taxon>
        <taxon>Herpetosiphonales</taxon>
        <taxon>Herpetosiphonaceae</taxon>
        <taxon>Herpetosiphon</taxon>
    </lineage>
</organism>
<comment type="caution">
    <text evidence="6">The sequence shown here is derived from an EMBL/GenBank/DDBJ whole genome shotgun (WGS) entry which is preliminary data.</text>
</comment>
<dbReference type="Gene3D" id="2.60.40.2030">
    <property type="match status" value="5"/>
</dbReference>
<dbReference type="InterPro" id="IPR028994">
    <property type="entry name" value="Integrin_alpha_N"/>
</dbReference>
<dbReference type="InterPro" id="IPR051171">
    <property type="entry name" value="CaCA"/>
</dbReference>
<evidence type="ECO:0000256" key="1">
    <source>
        <dbReference type="ARBA" id="ARBA00022729"/>
    </source>
</evidence>
<dbReference type="PANTHER" id="PTHR11878:SF65">
    <property type="entry name" value="NA_CA-EXCHANGE PROTEIN, ISOFORM G"/>
    <property type="match status" value="1"/>
</dbReference>
<keyword evidence="7" id="KW-1185">Reference proteome</keyword>
<dbReference type="Pfam" id="PF13517">
    <property type="entry name" value="FG-GAP_3"/>
    <property type="match status" value="3"/>
</dbReference>
<dbReference type="SUPFAM" id="SSF69318">
    <property type="entry name" value="Integrin alpha N-terminal domain"/>
    <property type="match status" value="1"/>
</dbReference>
<gene>
    <name evidence="6" type="ORF">Hgul01_05390</name>
</gene>